<name>A0A2I1PBU9_9MICO</name>
<dbReference type="InterPro" id="IPR034660">
    <property type="entry name" value="DinB/YfiT-like"/>
</dbReference>
<evidence type="ECO:0000313" key="1">
    <source>
        <dbReference type="EMBL" id="PKZ42096.1"/>
    </source>
</evidence>
<keyword evidence="2" id="KW-1185">Reference proteome</keyword>
<gene>
    <name evidence="1" type="ORF">CYJ76_04420</name>
</gene>
<proteinExistence type="predicted"/>
<evidence type="ECO:0008006" key="3">
    <source>
        <dbReference type="Google" id="ProtNLM"/>
    </source>
</evidence>
<organism evidence="1 2">
    <name type="scientific">Kytococcus schroeteri</name>
    <dbReference type="NCBI Taxonomy" id="138300"/>
    <lineage>
        <taxon>Bacteria</taxon>
        <taxon>Bacillati</taxon>
        <taxon>Actinomycetota</taxon>
        <taxon>Actinomycetes</taxon>
        <taxon>Micrococcales</taxon>
        <taxon>Kytococcaceae</taxon>
        <taxon>Kytococcus</taxon>
    </lineage>
</organism>
<dbReference type="Gene3D" id="1.20.120.450">
    <property type="entry name" value="dinb family like domain"/>
    <property type="match status" value="1"/>
</dbReference>
<dbReference type="RefSeq" id="WP_101849370.1">
    <property type="nucleotide sequence ID" value="NZ_PKIZ01000006.1"/>
</dbReference>
<dbReference type="AlphaFoldDB" id="A0A2I1PBU9"/>
<dbReference type="Proteomes" id="UP000234206">
    <property type="component" value="Unassembled WGS sequence"/>
</dbReference>
<dbReference type="EMBL" id="PKIZ01000006">
    <property type="protein sequence ID" value="PKZ42096.1"/>
    <property type="molecule type" value="Genomic_DNA"/>
</dbReference>
<reference evidence="1 2" key="1">
    <citation type="submission" date="2017-12" db="EMBL/GenBank/DDBJ databases">
        <title>Phylogenetic diversity of female urinary microbiome.</title>
        <authorList>
            <person name="Thomas-White K."/>
            <person name="Wolfe A.J."/>
        </authorList>
    </citation>
    <scope>NUCLEOTIDE SEQUENCE [LARGE SCALE GENOMIC DNA]</scope>
    <source>
        <strain evidence="1 2">UMB1298</strain>
    </source>
</reference>
<dbReference type="SUPFAM" id="SSF109854">
    <property type="entry name" value="DinB/YfiT-like putative metalloenzymes"/>
    <property type="match status" value="1"/>
</dbReference>
<dbReference type="Pfam" id="PF04978">
    <property type="entry name" value="MST"/>
    <property type="match status" value="1"/>
</dbReference>
<dbReference type="OrthoDB" id="4548523at2"/>
<dbReference type="InterPro" id="IPR007061">
    <property type="entry name" value="MST-like"/>
</dbReference>
<evidence type="ECO:0000313" key="2">
    <source>
        <dbReference type="Proteomes" id="UP000234206"/>
    </source>
</evidence>
<accession>A0A2I1PBU9</accession>
<comment type="caution">
    <text evidence="1">The sequence shown here is derived from an EMBL/GenBank/DDBJ whole genome shotgun (WGS) entry which is preliminary data.</text>
</comment>
<sequence length="194" mass="21392">MYLPAQHDEPTTHAEYVRQLAESLRASTYGLTEEQARLTPCRSALSIGGLLKHLVHVYAEVVGAEVVHPDRVPADPVEAFMASFTLREDETLALTLARFDEVMEALVENLRTADPGEVVEQPAMPWFGVDAPARVCARYQHVHVVEELARHAGHADIVREQIDGATSPELLLAVWGQPGNDFVQPWRPAGERGA</sequence>
<protein>
    <recommendedName>
        <fullName evidence="3">DUF664 domain-containing protein</fullName>
    </recommendedName>
</protein>